<dbReference type="Proteomes" id="UP000254601">
    <property type="component" value="Unassembled WGS sequence"/>
</dbReference>
<dbReference type="InterPro" id="IPR011051">
    <property type="entry name" value="RmlC_Cupin_sf"/>
</dbReference>
<proteinExistence type="predicted"/>
<keyword evidence="1" id="KW-0732">Signal</keyword>
<dbReference type="InterPro" id="IPR014710">
    <property type="entry name" value="RmlC-like_jellyroll"/>
</dbReference>
<dbReference type="SUPFAM" id="SSF51182">
    <property type="entry name" value="RmlC-like cupins"/>
    <property type="match status" value="1"/>
</dbReference>
<keyword evidence="3" id="KW-1185">Reference proteome</keyword>
<dbReference type="EMBL" id="UHIC01000001">
    <property type="protein sequence ID" value="SUO93195.1"/>
    <property type="molecule type" value="Genomic_DNA"/>
</dbReference>
<dbReference type="OrthoDB" id="8613219at2"/>
<evidence type="ECO:0000313" key="2">
    <source>
        <dbReference type="EMBL" id="SUO93195.1"/>
    </source>
</evidence>
<evidence type="ECO:0008006" key="4">
    <source>
        <dbReference type="Google" id="ProtNLM"/>
    </source>
</evidence>
<dbReference type="AlphaFoldDB" id="A0A380MKM4"/>
<accession>A0A380MKM4</accession>
<dbReference type="RefSeq" id="WP_072577281.1">
    <property type="nucleotide sequence ID" value="NZ_LWHB01000152.1"/>
</dbReference>
<organism evidence="2 3">
    <name type="scientific">Suttonella ornithocola</name>
    <dbReference type="NCBI Taxonomy" id="279832"/>
    <lineage>
        <taxon>Bacteria</taxon>
        <taxon>Pseudomonadati</taxon>
        <taxon>Pseudomonadota</taxon>
        <taxon>Gammaproteobacteria</taxon>
        <taxon>Cardiobacteriales</taxon>
        <taxon>Cardiobacteriaceae</taxon>
        <taxon>Suttonella</taxon>
    </lineage>
</organism>
<gene>
    <name evidence="2" type="ORF">NCTC13337_00099</name>
</gene>
<dbReference type="Gene3D" id="2.60.120.10">
    <property type="entry name" value="Jelly Rolls"/>
    <property type="match status" value="1"/>
</dbReference>
<name>A0A380MKM4_9GAMM</name>
<evidence type="ECO:0000256" key="1">
    <source>
        <dbReference type="SAM" id="SignalP"/>
    </source>
</evidence>
<reference evidence="2 3" key="1">
    <citation type="submission" date="2018-06" db="EMBL/GenBank/DDBJ databases">
        <authorList>
            <consortium name="Pathogen Informatics"/>
            <person name="Doyle S."/>
        </authorList>
    </citation>
    <scope>NUCLEOTIDE SEQUENCE [LARGE SCALE GENOMIC DNA]</scope>
    <source>
        <strain evidence="2 3">NCTC13337</strain>
    </source>
</reference>
<evidence type="ECO:0000313" key="3">
    <source>
        <dbReference type="Proteomes" id="UP000254601"/>
    </source>
</evidence>
<feature type="signal peptide" evidence="1">
    <location>
        <begin position="1"/>
        <end position="19"/>
    </location>
</feature>
<feature type="chain" id="PRO_5016804804" description="Cupin domain" evidence="1">
    <location>
        <begin position="20"/>
        <end position="120"/>
    </location>
</feature>
<sequence length="120" mass="13339">MKKMTVFLAALLLSASTYASLGEQLEGEGKIYQNPSITIVRKTFSPDKGMKRHHHPNSQVVLTVINGKAVFTLDNDDGKNREEHTLTAGEVLTFNGENYITGKFEEPTMVVVTLVEDEQK</sequence>
<protein>
    <recommendedName>
        <fullName evidence="4">Cupin domain</fullName>
    </recommendedName>
</protein>